<dbReference type="PRINTS" id="PR00173">
    <property type="entry name" value="EDTRNSPORT"/>
</dbReference>
<keyword evidence="9" id="KW-1185">Reference proteome</keyword>
<dbReference type="EMBL" id="JAKCXM010000098">
    <property type="protein sequence ID" value="KAJ0402614.1"/>
    <property type="molecule type" value="Genomic_DNA"/>
</dbReference>
<sequence length="586" mass="62773">MRNLLTPLRRGSEPDYVTHSPASLAQQYPDLQHEGAYLRKNANFKEKNDSVPPMLEAPHFATDMGHAPGRAAAPGAELPEGLEVKDMIVSAYDYKANMAIWKIVLAAAIGIGLGTLLTTFEVDGDAASWISFPGDLFIAALKCLIVPMVFCSVVTCIGELVEAGKAASIGTRTILYFAMSSVTSSTVGVLSGIVFSPLFKTQVKARTGTKTPTLALRCPGGGFLTADDSNVLSCMPAANATASTNTLFRVNDTTSFFSSSTSTYAKLSVSDQIFGIANDLVPDNIINAFASASTLSVIVFAICFGIALAKSVDRKREGDNYPLLLISHTNTVCRMLINQVVQVIPFAIVSMIAGSMAQYSSSVGVLESVGWLVLALAAGLITLTLGILGTIFSIITRRNVFSYLKNIVPAQIFIFGCSSSIATLPITMRCVDSTRQVSPVLSRFVLPLGATSNLNGTAVYMPLACIFMAHVGGLEEKLTTVSYVLLAFVGAIASFGVAPVPHSGLVMVITVWRTVFNQDVPQVFSLLVGTDWMLNRMRAIVNITNDTLVCRIIAEQCDETAFAQLQQHEGMEDHEEEVMTPDGRFL</sequence>
<gene>
    <name evidence="8" type="ORF">P43SY_007970</name>
</gene>
<evidence type="ECO:0000313" key="9">
    <source>
        <dbReference type="Proteomes" id="UP001209570"/>
    </source>
</evidence>
<evidence type="ECO:0000313" key="8">
    <source>
        <dbReference type="EMBL" id="KAJ0402614.1"/>
    </source>
</evidence>
<evidence type="ECO:0000256" key="3">
    <source>
        <dbReference type="ARBA" id="ARBA00022475"/>
    </source>
</evidence>
<feature type="transmembrane region" description="Helical" evidence="7">
    <location>
        <begin position="137"/>
        <end position="161"/>
    </location>
</feature>
<evidence type="ECO:0000256" key="7">
    <source>
        <dbReference type="RuleBase" id="RU361216"/>
    </source>
</evidence>
<proteinExistence type="inferred from homology"/>
<keyword evidence="6 7" id="KW-0472">Membrane</keyword>
<dbReference type="Proteomes" id="UP001209570">
    <property type="component" value="Unassembled WGS sequence"/>
</dbReference>
<evidence type="ECO:0000256" key="6">
    <source>
        <dbReference type="ARBA" id="ARBA00023136"/>
    </source>
</evidence>
<organism evidence="8 9">
    <name type="scientific">Pythium insidiosum</name>
    <name type="common">Pythiosis disease agent</name>
    <dbReference type="NCBI Taxonomy" id="114742"/>
    <lineage>
        <taxon>Eukaryota</taxon>
        <taxon>Sar</taxon>
        <taxon>Stramenopiles</taxon>
        <taxon>Oomycota</taxon>
        <taxon>Peronosporomycetes</taxon>
        <taxon>Pythiales</taxon>
        <taxon>Pythiaceae</taxon>
        <taxon>Pythium</taxon>
    </lineage>
</organism>
<feature type="transmembrane region" description="Helical" evidence="7">
    <location>
        <begin position="340"/>
        <end position="359"/>
    </location>
</feature>
<evidence type="ECO:0000256" key="1">
    <source>
        <dbReference type="ARBA" id="ARBA00004651"/>
    </source>
</evidence>
<feature type="transmembrane region" description="Helical" evidence="7">
    <location>
        <begin position="448"/>
        <end position="469"/>
    </location>
</feature>
<dbReference type="PANTHER" id="PTHR42865:SF7">
    <property type="entry name" value="PROTON_GLUTAMATE-ASPARTATE SYMPORTER"/>
    <property type="match status" value="1"/>
</dbReference>
<evidence type="ECO:0000256" key="5">
    <source>
        <dbReference type="ARBA" id="ARBA00022989"/>
    </source>
</evidence>
<reference evidence="8" key="1">
    <citation type="submission" date="2021-12" db="EMBL/GenBank/DDBJ databases">
        <title>Prjna785345.</title>
        <authorList>
            <person name="Rujirawat T."/>
            <person name="Krajaejun T."/>
        </authorList>
    </citation>
    <scope>NUCLEOTIDE SEQUENCE</scope>
    <source>
        <strain evidence="8">Pi057C3</strain>
    </source>
</reference>
<dbReference type="InterPro" id="IPR001991">
    <property type="entry name" value="Na-dicarboxylate_symporter"/>
</dbReference>
<comment type="caution">
    <text evidence="8">The sequence shown here is derived from an EMBL/GenBank/DDBJ whole genome shotgun (WGS) entry which is preliminary data.</text>
</comment>
<accession>A0AAD5M315</accession>
<dbReference type="GO" id="GO:0015293">
    <property type="term" value="F:symporter activity"/>
    <property type="evidence" value="ECO:0007669"/>
    <property type="project" value="UniProtKB-UniRule"/>
</dbReference>
<keyword evidence="2 7" id="KW-0813">Transport</keyword>
<comment type="subcellular location">
    <subcellularLocation>
        <location evidence="1">Cell membrane</location>
        <topology evidence="1">Multi-pass membrane protein</topology>
    </subcellularLocation>
    <subcellularLocation>
        <location evidence="7">Membrane</location>
        <topology evidence="7">Multi-pass membrane protein</topology>
    </subcellularLocation>
</comment>
<dbReference type="GO" id="GO:0005886">
    <property type="term" value="C:plasma membrane"/>
    <property type="evidence" value="ECO:0007669"/>
    <property type="project" value="UniProtKB-SubCell"/>
</dbReference>
<dbReference type="Gene3D" id="1.10.3860.10">
    <property type="entry name" value="Sodium:dicarboxylate symporter"/>
    <property type="match status" value="1"/>
</dbReference>
<feature type="transmembrane region" description="Helical" evidence="7">
    <location>
        <begin position="407"/>
        <end position="428"/>
    </location>
</feature>
<feature type="transmembrane region" description="Helical" evidence="7">
    <location>
        <begin position="99"/>
        <end position="117"/>
    </location>
</feature>
<dbReference type="InterPro" id="IPR036458">
    <property type="entry name" value="Na:dicarbo_symporter_sf"/>
</dbReference>
<feature type="transmembrane region" description="Helical" evidence="7">
    <location>
        <begin position="371"/>
        <end position="395"/>
    </location>
</feature>
<protein>
    <recommendedName>
        <fullName evidence="7">Amino acid transporter</fullName>
    </recommendedName>
</protein>
<keyword evidence="7" id="KW-0769">Symport</keyword>
<dbReference type="Pfam" id="PF00375">
    <property type="entry name" value="SDF"/>
    <property type="match status" value="1"/>
</dbReference>
<keyword evidence="3" id="KW-1003">Cell membrane</keyword>
<feature type="transmembrane region" description="Helical" evidence="7">
    <location>
        <begin position="173"/>
        <end position="195"/>
    </location>
</feature>
<dbReference type="PANTHER" id="PTHR42865">
    <property type="entry name" value="PROTON/GLUTAMATE-ASPARTATE SYMPORTER"/>
    <property type="match status" value="1"/>
</dbReference>
<feature type="transmembrane region" description="Helical" evidence="7">
    <location>
        <begin position="481"/>
        <end position="500"/>
    </location>
</feature>
<comment type="similarity">
    <text evidence="7">Belongs to the dicarboxylate/amino acid:cation symporter (DAACS) (TC 2.A.23) family.</text>
</comment>
<evidence type="ECO:0000256" key="4">
    <source>
        <dbReference type="ARBA" id="ARBA00022692"/>
    </source>
</evidence>
<name>A0AAD5M315_PYTIN</name>
<dbReference type="AlphaFoldDB" id="A0AAD5M315"/>
<dbReference type="SUPFAM" id="SSF118215">
    <property type="entry name" value="Proton glutamate symport protein"/>
    <property type="match status" value="1"/>
</dbReference>
<evidence type="ECO:0000256" key="2">
    <source>
        <dbReference type="ARBA" id="ARBA00022448"/>
    </source>
</evidence>
<keyword evidence="5 7" id="KW-1133">Transmembrane helix</keyword>
<keyword evidence="4 7" id="KW-0812">Transmembrane</keyword>
<feature type="transmembrane region" description="Helical" evidence="7">
    <location>
        <begin position="285"/>
        <end position="309"/>
    </location>
</feature>